<dbReference type="Pfam" id="PF00069">
    <property type="entry name" value="Pkinase"/>
    <property type="match status" value="1"/>
</dbReference>
<name>A5DTJ8_LODEL</name>
<evidence type="ECO:0000256" key="3">
    <source>
        <dbReference type="ARBA" id="ARBA00022527"/>
    </source>
</evidence>
<feature type="region of interest" description="Disordered" evidence="9">
    <location>
        <begin position="244"/>
        <end position="272"/>
    </location>
</feature>
<dbReference type="SMART" id="SM00220">
    <property type="entry name" value="S_TKc"/>
    <property type="match status" value="1"/>
</dbReference>
<gene>
    <name evidence="11" type="ORF">LELG_00684</name>
</gene>
<dbReference type="PANTHER" id="PTHR24058:SF22">
    <property type="entry name" value="DUAL SPECIFICITY TYROSINE-PHOSPHORYLATION-REGULATED KINASE 4"/>
    <property type="match status" value="1"/>
</dbReference>
<keyword evidence="12" id="KW-1185">Reference proteome</keyword>
<evidence type="ECO:0000256" key="5">
    <source>
        <dbReference type="ARBA" id="ARBA00022741"/>
    </source>
</evidence>
<keyword evidence="6" id="KW-0418">Kinase</keyword>
<feature type="region of interest" description="Disordered" evidence="9">
    <location>
        <begin position="70"/>
        <end position="92"/>
    </location>
</feature>
<dbReference type="VEuPathDB" id="FungiDB:LELG_00684"/>
<dbReference type="GO" id="GO:0005524">
    <property type="term" value="F:ATP binding"/>
    <property type="evidence" value="ECO:0007669"/>
    <property type="project" value="UniProtKB-UniRule"/>
</dbReference>
<dbReference type="InterPro" id="IPR050494">
    <property type="entry name" value="Ser_Thr_dual-spec_kinase"/>
</dbReference>
<dbReference type="OrthoDB" id="9332038at2759"/>
<organism evidence="11 12">
    <name type="scientific">Lodderomyces elongisporus (strain ATCC 11503 / CBS 2605 / JCM 1781 / NBRC 1676 / NRRL YB-4239)</name>
    <name type="common">Yeast</name>
    <name type="synonym">Saccharomyces elongisporus</name>
    <dbReference type="NCBI Taxonomy" id="379508"/>
    <lineage>
        <taxon>Eukaryota</taxon>
        <taxon>Fungi</taxon>
        <taxon>Dikarya</taxon>
        <taxon>Ascomycota</taxon>
        <taxon>Saccharomycotina</taxon>
        <taxon>Pichiomycetes</taxon>
        <taxon>Debaryomycetaceae</taxon>
        <taxon>Candida/Lodderomyces clade</taxon>
        <taxon>Lodderomyces</taxon>
    </lineage>
</organism>
<keyword evidence="4" id="KW-0808">Transferase</keyword>
<comment type="similarity">
    <text evidence="2">Belongs to the protein kinase superfamily. CMGC Ser/Thr protein kinase family. MNB/DYRK subfamily.</text>
</comment>
<dbReference type="InParanoid" id="A5DTJ8"/>
<dbReference type="PANTHER" id="PTHR24058">
    <property type="entry name" value="DUAL SPECIFICITY PROTEIN KINASE"/>
    <property type="match status" value="1"/>
</dbReference>
<proteinExistence type="inferred from homology"/>
<keyword evidence="3" id="KW-0723">Serine/threonine-protein kinase</keyword>
<dbReference type="STRING" id="379508.A5DTJ8"/>
<dbReference type="eggNOG" id="KOG0667">
    <property type="taxonomic scope" value="Eukaryota"/>
</dbReference>
<evidence type="ECO:0000256" key="4">
    <source>
        <dbReference type="ARBA" id="ARBA00022679"/>
    </source>
</evidence>
<evidence type="ECO:0000256" key="6">
    <source>
        <dbReference type="ARBA" id="ARBA00022777"/>
    </source>
</evidence>
<dbReference type="FunFam" id="1.10.510.10:FF:000624">
    <property type="entry name" value="Mitogen-activated protein kinase"/>
    <property type="match status" value="1"/>
</dbReference>
<evidence type="ECO:0000256" key="2">
    <source>
        <dbReference type="ARBA" id="ARBA00008867"/>
    </source>
</evidence>
<dbReference type="GO" id="GO:0005856">
    <property type="term" value="C:cytoskeleton"/>
    <property type="evidence" value="ECO:0007669"/>
    <property type="project" value="TreeGrafter"/>
</dbReference>
<dbReference type="Proteomes" id="UP000001996">
    <property type="component" value="Unassembled WGS sequence"/>
</dbReference>
<accession>A5DTJ8</accession>
<dbReference type="InterPro" id="IPR008271">
    <property type="entry name" value="Ser/Thr_kinase_AS"/>
</dbReference>
<keyword evidence="5 8" id="KW-0547">Nucleotide-binding</keyword>
<dbReference type="PROSITE" id="PS50011">
    <property type="entry name" value="PROTEIN_KINASE_DOM"/>
    <property type="match status" value="1"/>
</dbReference>
<dbReference type="InterPro" id="IPR017441">
    <property type="entry name" value="Protein_kinase_ATP_BS"/>
</dbReference>
<dbReference type="GO" id="GO:0030447">
    <property type="term" value="P:filamentous growth"/>
    <property type="evidence" value="ECO:0007669"/>
    <property type="project" value="UniProtKB-ARBA"/>
</dbReference>
<dbReference type="AlphaFoldDB" id="A5DTJ8"/>
<dbReference type="InterPro" id="IPR000719">
    <property type="entry name" value="Prot_kinase_dom"/>
</dbReference>
<dbReference type="Gene3D" id="3.30.200.20">
    <property type="entry name" value="Phosphorylase Kinase, domain 1"/>
    <property type="match status" value="1"/>
</dbReference>
<feature type="compositionally biased region" description="Basic residues" evidence="9">
    <location>
        <begin position="193"/>
        <end position="204"/>
    </location>
</feature>
<evidence type="ECO:0000256" key="8">
    <source>
        <dbReference type="PROSITE-ProRule" id="PRU10141"/>
    </source>
</evidence>
<dbReference type="GeneID" id="5234913"/>
<dbReference type="Gene3D" id="1.10.510.10">
    <property type="entry name" value="Transferase(Phosphotransferase) domain 1"/>
    <property type="match status" value="1"/>
</dbReference>
<dbReference type="InterPro" id="IPR011009">
    <property type="entry name" value="Kinase-like_dom_sf"/>
</dbReference>
<dbReference type="HOGENOM" id="CLU_000288_5_10_1"/>
<dbReference type="KEGG" id="lel:PVL30_000659"/>
<sequence length="806" mass="90674">MVLVEEKLSQISINKSSPHKCTESPSQHQQYRHQHYQHQQLQGFDKSMSYNERPNYISQTPHRAPIKEFKSQSTIPSHTSFTNSPQCAMSEQQNPKKIYQFSFMKETSSSIQRRQNSTRSPFVSNSYASQLMRPSAASSSSSSSITTTAAGVAAGAPAGASAGALAPPPPPTTTTPSIGTSSAAKKRLEYSRHLSHTVRTRRHPFANSSSNSNSHTLKKPSDITNIRDFNGDFGGVTASAVAQRTTPEVARVTRSPNIPDKIGSPEASGTTNKLLPCFRDNYHNDDKMDISPIKFKTTGQFNSKPFIQNQPQNVFQRLYSPRKPIREVEIRGAESPPRIQTPRRVTSRPKIESYIQLNQILYQRDPDLFTDYTISVSPEVEPGLLKAPLQAKDISLNNLNIYERGEVLRKEKVYYVPQASLREINLTSYEDNFGFDDSNGNYKVIPNDHIGYRYQVLRNIGNGSFGNVVLARDHKFVGNSLVAVKIINNNLSSSMQSVNEIKMLKLIRDNGGHPNVINFYNQFNFRSHVCIATELLSLNLYSLLEITKFQGLSVSLIEPFARQILQGLRFLHNLKIIHCDIKPENVMLKLPSDPLSSNITVKLIDFGSSCFYNEKTFTYIQSRFYRAPEIIIGADYDSKIDIWSVGCVLAELFTGAPLFPGKNEIDQVGLILEILGAPKSSTILKLRSQQSKSLQVFSTKNIESINKFPSTSQLKKTLLYRIFDINGKINMNILNHYKASTTDPYSAKKQFRLNSKSLEMSLGISTASSNHSIKRKQFLEFLQKMFVWDPTERASVDDLLNEIFIH</sequence>
<feature type="compositionally biased region" description="Polar residues" evidence="9">
    <location>
        <begin position="71"/>
        <end position="92"/>
    </location>
</feature>
<feature type="compositionally biased region" description="Low complexity" evidence="9">
    <location>
        <begin position="174"/>
        <end position="183"/>
    </location>
</feature>
<dbReference type="PROSITE" id="PS00108">
    <property type="entry name" value="PROTEIN_KINASE_ST"/>
    <property type="match status" value="1"/>
</dbReference>
<comment type="similarity">
    <text evidence="1">Belongs to the protein kinase superfamily. CMGC Ser/Thr protein kinase family. CDC2/CDKX subfamily.</text>
</comment>
<reference evidence="11 12" key="1">
    <citation type="journal article" date="2009" name="Nature">
        <title>Evolution of pathogenicity and sexual reproduction in eight Candida genomes.</title>
        <authorList>
            <person name="Butler G."/>
            <person name="Rasmussen M.D."/>
            <person name="Lin M.F."/>
            <person name="Santos M.A."/>
            <person name="Sakthikumar S."/>
            <person name="Munro C.A."/>
            <person name="Rheinbay E."/>
            <person name="Grabherr M."/>
            <person name="Forche A."/>
            <person name="Reedy J.L."/>
            <person name="Agrafioti I."/>
            <person name="Arnaud M.B."/>
            <person name="Bates S."/>
            <person name="Brown A.J."/>
            <person name="Brunke S."/>
            <person name="Costanzo M.C."/>
            <person name="Fitzpatrick D.A."/>
            <person name="de Groot P.W."/>
            <person name="Harris D."/>
            <person name="Hoyer L.L."/>
            <person name="Hube B."/>
            <person name="Klis F.M."/>
            <person name="Kodira C."/>
            <person name="Lennard N."/>
            <person name="Logue M.E."/>
            <person name="Martin R."/>
            <person name="Neiman A.M."/>
            <person name="Nikolaou E."/>
            <person name="Quail M.A."/>
            <person name="Quinn J."/>
            <person name="Santos M.C."/>
            <person name="Schmitzberger F.F."/>
            <person name="Sherlock G."/>
            <person name="Shah P."/>
            <person name="Silverstein K.A."/>
            <person name="Skrzypek M.S."/>
            <person name="Soll D."/>
            <person name="Staggs R."/>
            <person name="Stansfield I."/>
            <person name="Stumpf M.P."/>
            <person name="Sudbery P.E."/>
            <person name="Srikantha T."/>
            <person name="Zeng Q."/>
            <person name="Berman J."/>
            <person name="Berriman M."/>
            <person name="Heitman J."/>
            <person name="Gow N.A."/>
            <person name="Lorenz M.C."/>
            <person name="Birren B.W."/>
            <person name="Kellis M."/>
            <person name="Cuomo C.A."/>
        </authorList>
    </citation>
    <scope>NUCLEOTIDE SEQUENCE [LARGE SCALE GENOMIC DNA]</scope>
    <source>
        <strain evidence="12">ATCC 11503 / BCRC 21390 / CBS 2605 / JCM 1781 / NBRC 1676 / NRRL YB-4239</strain>
    </source>
</reference>
<feature type="binding site" evidence="8">
    <location>
        <position position="485"/>
    </location>
    <ligand>
        <name>ATP</name>
        <dbReference type="ChEBI" id="CHEBI:30616"/>
    </ligand>
</feature>
<feature type="region of interest" description="Disordered" evidence="9">
    <location>
        <begin position="158"/>
        <end position="223"/>
    </location>
</feature>
<protein>
    <recommendedName>
        <fullName evidence="10">Protein kinase domain-containing protein</fullName>
    </recommendedName>
</protein>
<evidence type="ECO:0000259" key="10">
    <source>
        <dbReference type="PROSITE" id="PS50011"/>
    </source>
</evidence>
<dbReference type="PROSITE" id="PS00107">
    <property type="entry name" value="PROTEIN_KINASE_ATP"/>
    <property type="match status" value="1"/>
</dbReference>
<dbReference type="SUPFAM" id="SSF56112">
    <property type="entry name" value="Protein kinase-like (PK-like)"/>
    <property type="match status" value="1"/>
</dbReference>
<dbReference type="GO" id="GO:0005737">
    <property type="term" value="C:cytoplasm"/>
    <property type="evidence" value="ECO:0007669"/>
    <property type="project" value="TreeGrafter"/>
</dbReference>
<dbReference type="GO" id="GO:0004674">
    <property type="term" value="F:protein serine/threonine kinase activity"/>
    <property type="evidence" value="ECO:0007669"/>
    <property type="project" value="UniProtKB-KW"/>
</dbReference>
<evidence type="ECO:0000256" key="1">
    <source>
        <dbReference type="ARBA" id="ARBA00006485"/>
    </source>
</evidence>
<evidence type="ECO:0000256" key="7">
    <source>
        <dbReference type="ARBA" id="ARBA00022840"/>
    </source>
</evidence>
<feature type="compositionally biased region" description="Polar residues" evidence="9">
    <location>
        <begin position="206"/>
        <end position="215"/>
    </location>
</feature>
<evidence type="ECO:0000256" key="9">
    <source>
        <dbReference type="SAM" id="MobiDB-lite"/>
    </source>
</evidence>
<evidence type="ECO:0000313" key="11">
    <source>
        <dbReference type="EMBL" id="EDK42506.1"/>
    </source>
</evidence>
<evidence type="ECO:0000313" key="12">
    <source>
        <dbReference type="Proteomes" id="UP000001996"/>
    </source>
</evidence>
<keyword evidence="7 8" id="KW-0067">ATP-binding</keyword>
<feature type="domain" description="Protein kinase" evidence="10">
    <location>
        <begin position="454"/>
        <end position="805"/>
    </location>
</feature>
<dbReference type="EMBL" id="CH981524">
    <property type="protein sequence ID" value="EDK42506.1"/>
    <property type="molecule type" value="Genomic_DNA"/>
</dbReference>